<dbReference type="AlphaFoldDB" id="A0ABD3RVU8"/>
<name>A0ABD3RVU8_9STRA</name>
<dbReference type="SUPFAM" id="SSF54518">
    <property type="entry name" value="Tubby C-terminal domain-like"/>
    <property type="match status" value="1"/>
</dbReference>
<evidence type="ECO:0000313" key="2">
    <source>
        <dbReference type="EMBL" id="KAL3816338.1"/>
    </source>
</evidence>
<reference evidence="2 3" key="1">
    <citation type="submission" date="2024-10" db="EMBL/GenBank/DDBJ databases">
        <title>Updated reference genomes for cyclostephanoid diatoms.</title>
        <authorList>
            <person name="Roberts W.R."/>
            <person name="Alverson A.J."/>
        </authorList>
    </citation>
    <scope>NUCLEOTIDE SEQUENCE [LARGE SCALE GENOMIC DNA]</scope>
    <source>
        <strain evidence="2 3">AJA228-03</strain>
    </source>
</reference>
<feature type="non-terminal residue" evidence="2">
    <location>
        <position position="1"/>
    </location>
</feature>
<protein>
    <submittedName>
        <fullName evidence="2">Uncharacterized protein</fullName>
    </submittedName>
</protein>
<comment type="caution">
    <text evidence="2">The sequence shown here is derived from an EMBL/GenBank/DDBJ whole genome shotgun (WGS) entry which is preliminary data.</text>
</comment>
<organism evidence="2 3">
    <name type="scientific">Cyclostephanos tholiformis</name>
    <dbReference type="NCBI Taxonomy" id="382380"/>
    <lineage>
        <taxon>Eukaryota</taxon>
        <taxon>Sar</taxon>
        <taxon>Stramenopiles</taxon>
        <taxon>Ochrophyta</taxon>
        <taxon>Bacillariophyta</taxon>
        <taxon>Coscinodiscophyceae</taxon>
        <taxon>Thalassiosirophycidae</taxon>
        <taxon>Stephanodiscales</taxon>
        <taxon>Stephanodiscaceae</taxon>
        <taxon>Cyclostephanos</taxon>
    </lineage>
</organism>
<comment type="similarity">
    <text evidence="1">Belongs to the LOR family.</text>
</comment>
<dbReference type="Pfam" id="PF04525">
    <property type="entry name" value="LOR"/>
    <property type="match status" value="1"/>
</dbReference>
<sequence>KVLAIPSSYYDIENNQIMMTAEMQQLANDPNFVVQFAIGDPIPNLVPQPKDRGIRMSGAYFDTTKRYIMKKAHMSKEDVRIFDVATGQVVMVSHHPGKNPYEKLDPLGLGNTDAQHAVHGGEWESATDVTSRHHSMPSFKIRPKSLSRHGRQFIKSVHGQGSDSIIMNIGKKGKLSTQSMLPHYEVGRGEDGAEEYVIVGDMMGRTFTIKNNNDEIVAQVAKTTKAMIQTAAFGSGSESTIDIAPGVDCSTILAIVYGLGQVGSHFVKDAVGNYALDPLKDNVVGNVINTAGLGGLASSYTKVSQQGEKIAKLGKFFNDTFK</sequence>
<keyword evidence="3" id="KW-1185">Reference proteome</keyword>
<evidence type="ECO:0000313" key="3">
    <source>
        <dbReference type="Proteomes" id="UP001530377"/>
    </source>
</evidence>
<gene>
    <name evidence="2" type="ORF">ACHAXA_011438</name>
</gene>
<evidence type="ECO:0000256" key="1">
    <source>
        <dbReference type="ARBA" id="ARBA00005437"/>
    </source>
</evidence>
<proteinExistence type="inferred from homology"/>
<dbReference type="EMBL" id="JALLPB020000153">
    <property type="protein sequence ID" value="KAL3816338.1"/>
    <property type="molecule type" value="Genomic_DNA"/>
</dbReference>
<dbReference type="InterPro" id="IPR038595">
    <property type="entry name" value="LOR_sf"/>
</dbReference>
<accession>A0ABD3RVU8</accession>
<dbReference type="Proteomes" id="UP001530377">
    <property type="component" value="Unassembled WGS sequence"/>
</dbReference>
<dbReference type="Gene3D" id="2.40.160.200">
    <property type="entry name" value="LURP1-related"/>
    <property type="match status" value="1"/>
</dbReference>
<dbReference type="InterPro" id="IPR025659">
    <property type="entry name" value="Tubby-like_C"/>
</dbReference>
<dbReference type="InterPro" id="IPR007612">
    <property type="entry name" value="LOR"/>
</dbReference>